<feature type="compositionally biased region" description="Low complexity" evidence="1">
    <location>
        <begin position="1"/>
        <end position="12"/>
    </location>
</feature>
<sequence length="64" mass="7096">MAIASFSPSSPSSKRRAYDSPPVSFSRNGTHNGRFHCDKALGCFMIRLTDNSLMPEVVHSRDPQ</sequence>
<organism evidence="2 3">
    <name type="scientific">Papaver atlanticum</name>
    <dbReference type="NCBI Taxonomy" id="357466"/>
    <lineage>
        <taxon>Eukaryota</taxon>
        <taxon>Viridiplantae</taxon>
        <taxon>Streptophyta</taxon>
        <taxon>Embryophyta</taxon>
        <taxon>Tracheophyta</taxon>
        <taxon>Spermatophyta</taxon>
        <taxon>Magnoliopsida</taxon>
        <taxon>Ranunculales</taxon>
        <taxon>Papaveraceae</taxon>
        <taxon>Papaveroideae</taxon>
        <taxon>Papaver</taxon>
    </lineage>
</organism>
<gene>
    <name evidence="2" type="ORF">MKW98_000859</name>
</gene>
<proteinExistence type="predicted"/>
<protein>
    <submittedName>
        <fullName evidence="2">Uncharacterized protein</fullName>
    </submittedName>
</protein>
<comment type="caution">
    <text evidence="2">The sequence shown here is derived from an EMBL/GenBank/DDBJ whole genome shotgun (WGS) entry which is preliminary data.</text>
</comment>
<dbReference type="Pfam" id="PF03690">
    <property type="entry name" value="MYG1_exonuc"/>
    <property type="match status" value="1"/>
</dbReference>
<dbReference type="Proteomes" id="UP001202328">
    <property type="component" value="Unassembled WGS sequence"/>
</dbReference>
<dbReference type="EMBL" id="JAJJMB010011819">
    <property type="protein sequence ID" value="KAI3898746.1"/>
    <property type="molecule type" value="Genomic_DNA"/>
</dbReference>
<name>A0AAD4XCI8_9MAGN</name>
<dbReference type="InterPro" id="IPR003226">
    <property type="entry name" value="MYG1_exonuclease"/>
</dbReference>
<reference evidence="2" key="1">
    <citation type="submission" date="2022-04" db="EMBL/GenBank/DDBJ databases">
        <title>A functionally conserved STORR gene fusion in Papaver species that diverged 16.8 million years ago.</title>
        <authorList>
            <person name="Catania T."/>
        </authorList>
    </citation>
    <scope>NUCLEOTIDE SEQUENCE</scope>
    <source>
        <strain evidence="2">S-188037</strain>
    </source>
</reference>
<evidence type="ECO:0000313" key="3">
    <source>
        <dbReference type="Proteomes" id="UP001202328"/>
    </source>
</evidence>
<evidence type="ECO:0000313" key="2">
    <source>
        <dbReference type="EMBL" id="KAI3898746.1"/>
    </source>
</evidence>
<feature type="non-terminal residue" evidence="2">
    <location>
        <position position="64"/>
    </location>
</feature>
<feature type="region of interest" description="Disordered" evidence="1">
    <location>
        <begin position="1"/>
        <end position="31"/>
    </location>
</feature>
<accession>A0AAD4XCI8</accession>
<keyword evidence="3" id="KW-1185">Reference proteome</keyword>
<dbReference type="AlphaFoldDB" id="A0AAD4XCI8"/>
<evidence type="ECO:0000256" key="1">
    <source>
        <dbReference type="SAM" id="MobiDB-lite"/>
    </source>
</evidence>